<protein>
    <recommendedName>
        <fullName evidence="4">Myb-like domain-containing protein</fullName>
    </recommendedName>
</protein>
<sequence length="126" mass="15205">MATKVDEPWTDNERFLIVQHVLKHADYSKLFDAIAADLVENGCPVRKKSAYQAQWRRKISKDILGLYEDKPSVTPVGSPSKRKRKEEPRKEEFKKEEFKKEEFKKEEFKKEEFKKEEFKKEQFKYE</sequence>
<evidence type="ECO:0000256" key="1">
    <source>
        <dbReference type="SAM" id="MobiDB-lite"/>
    </source>
</evidence>
<name>A0A5C3E8F5_9BASI</name>
<keyword evidence="3" id="KW-1185">Reference proteome</keyword>
<reference evidence="2 3" key="1">
    <citation type="submission" date="2018-03" db="EMBL/GenBank/DDBJ databases">
        <authorList>
            <person name="Guldener U."/>
        </authorList>
    </citation>
    <scope>NUCLEOTIDE SEQUENCE [LARGE SCALE GENOMIC DNA]</scope>
    <source>
        <strain evidence="2 3">NBRC100155</strain>
    </source>
</reference>
<dbReference type="EMBL" id="OOIN01000015">
    <property type="protein sequence ID" value="SPO26832.1"/>
    <property type="molecule type" value="Genomic_DNA"/>
</dbReference>
<accession>A0A5C3E8F5</accession>
<dbReference type="Proteomes" id="UP000324022">
    <property type="component" value="Unassembled WGS sequence"/>
</dbReference>
<evidence type="ECO:0000313" key="3">
    <source>
        <dbReference type="Proteomes" id="UP000324022"/>
    </source>
</evidence>
<dbReference type="OrthoDB" id="2550916at2759"/>
<gene>
    <name evidence="2" type="ORF">UTRI_04145_B</name>
</gene>
<evidence type="ECO:0000313" key="2">
    <source>
        <dbReference type="EMBL" id="SPO26832.1"/>
    </source>
</evidence>
<feature type="compositionally biased region" description="Basic and acidic residues" evidence="1">
    <location>
        <begin position="85"/>
        <end position="126"/>
    </location>
</feature>
<feature type="region of interest" description="Disordered" evidence="1">
    <location>
        <begin position="70"/>
        <end position="126"/>
    </location>
</feature>
<proteinExistence type="predicted"/>
<organism evidence="2 3">
    <name type="scientific">Ustilago trichophora</name>
    <dbReference type="NCBI Taxonomy" id="86804"/>
    <lineage>
        <taxon>Eukaryota</taxon>
        <taxon>Fungi</taxon>
        <taxon>Dikarya</taxon>
        <taxon>Basidiomycota</taxon>
        <taxon>Ustilaginomycotina</taxon>
        <taxon>Ustilaginomycetes</taxon>
        <taxon>Ustilaginales</taxon>
        <taxon>Ustilaginaceae</taxon>
        <taxon>Ustilago</taxon>
    </lineage>
</organism>
<evidence type="ECO:0008006" key="4">
    <source>
        <dbReference type="Google" id="ProtNLM"/>
    </source>
</evidence>
<dbReference type="AlphaFoldDB" id="A0A5C3E8F5"/>